<name>A0ABT0Z5R4_9FLAO</name>
<sequence>MFNSKEIRWFGKKEDKEISSWFAGRGITFENTEPRTDFYLPLPGKKDIGIKLREGNIEIKHLLAKPEKGKLSAKAHGYFERYTKWSFSTEKDDVLSHKIIQAKEYDWLEVQKERMGCKLMEGSNGIKHLVKIEDQIPYGCQLEYTRIKLNNTTWYTFGLEWFGEKEIEVGPELVEKILGNSTLNGKNSMGYAEFLNMGKL</sequence>
<evidence type="ECO:0000313" key="1">
    <source>
        <dbReference type="EMBL" id="MCM8571066.1"/>
    </source>
</evidence>
<evidence type="ECO:0008006" key="3">
    <source>
        <dbReference type="Google" id="ProtNLM"/>
    </source>
</evidence>
<evidence type="ECO:0000313" key="2">
    <source>
        <dbReference type="Proteomes" id="UP001155077"/>
    </source>
</evidence>
<proteinExistence type="predicted"/>
<dbReference type="RefSeq" id="WP_252115780.1">
    <property type="nucleotide sequence ID" value="NZ_JAMSCK010000009.1"/>
</dbReference>
<protein>
    <recommendedName>
        <fullName evidence="3">CYTH domain-containing protein</fullName>
    </recommendedName>
</protein>
<dbReference type="Proteomes" id="UP001155077">
    <property type="component" value="Unassembled WGS sequence"/>
</dbReference>
<organism evidence="1 2">
    <name type="scientific">Gramella jeungdoensis</name>
    <dbReference type="NCBI Taxonomy" id="708091"/>
    <lineage>
        <taxon>Bacteria</taxon>
        <taxon>Pseudomonadati</taxon>
        <taxon>Bacteroidota</taxon>
        <taxon>Flavobacteriia</taxon>
        <taxon>Flavobacteriales</taxon>
        <taxon>Flavobacteriaceae</taxon>
        <taxon>Christiangramia</taxon>
    </lineage>
</organism>
<dbReference type="EMBL" id="JAMSCK010000009">
    <property type="protein sequence ID" value="MCM8571066.1"/>
    <property type="molecule type" value="Genomic_DNA"/>
</dbReference>
<gene>
    <name evidence="1" type="ORF">NE848_16835</name>
</gene>
<comment type="caution">
    <text evidence="1">The sequence shown here is derived from an EMBL/GenBank/DDBJ whole genome shotgun (WGS) entry which is preliminary data.</text>
</comment>
<keyword evidence="2" id="KW-1185">Reference proteome</keyword>
<accession>A0ABT0Z5R4</accession>
<reference evidence="1" key="1">
    <citation type="submission" date="2022-06" db="EMBL/GenBank/DDBJ databases">
        <title>Gramella sediminis sp. nov., isolated from deep-sea sediment of the Indian Ocean.</title>
        <authorList>
            <person name="Yang L."/>
        </authorList>
    </citation>
    <scope>NUCLEOTIDE SEQUENCE</scope>
    <source>
        <strain evidence="1">HMD3159</strain>
    </source>
</reference>